<protein>
    <submittedName>
        <fullName evidence="1">Uncharacterized protein</fullName>
    </submittedName>
</protein>
<dbReference type="EMBL" id="JH881721">
    <property type="protein sequence ID" value="ELR52536.1"/>
    <property type="molecule type" value="Genomic_DNA"/>
</dbReference>
<dbReference type="AlphaFoldDB" id="L8I8L1"/>
<accession>L8I8L1</accession>
<reference evidence="1 2" key="1">
    <citation type="journal article" date="2012" name="Nat. Genet.">
        <title>The yak genome and adaptation to life at high altitude.</title>
        <authorList>
            <person name="Qiu Q."/>
            <person name="Zhang G."/>
            <person name="Ma T."/>
            <person name="Qian W."/>
            <person name="Wang J."/>
            <person name="Ye Z."/>
            <person name="Cao C."/>
            <person name="Hu Q."/>
            <person name="Kim J."/>
            <person name="Larkin D.M."/>
            <person name="Auvil L."/>
            <person name="Capitanu B."/>
            <person name="Ma J."/>
            <person name="Lewin H.A."/>
            <person name="Qian X."/>
            <person name="Lang Y."/>
            <person name="Zhou R."/>
            <person name="Wang L."/>
            <person name="Wang K."/>
            <person name="Xia J."/>
            <person name="Liao S."/>
            <person name="Pan S."/>
            <person name="Lu X."/>
            <person name="Hou H."/>
            <person name="Wang Y."/>
            <person name="Zang X."/>
            <person name="Yin Y."/>
            <person name="Ma H."/>
            <person name="Zhang J."/>
            <person name="Wang Z."/>
            <person name="Zhang Y."/>
            <person name="Zhang D."/>
            <person name="Yonezawa T."/>
            <person name="Hasegawa M."/>
            <person name="Zhong Y."/>
            <person name="Liu W."/>
            <person name="Zhang Y."/>
            <person name="Huang Z."/>
            <person name="Zhang S."/>
            <person name="Long R."/>
            <person name="Yang H."/>
            <person name="Wang J."/>
            <person name="Lenstra J.A."/>
            <person name="Cooper D.N."/>
            <person name="Wu Y."/>
            <person name="Wang J."/>
            <person name="Shi P."/>
            <person name="Wang J."/>
            <person name="Liu J."/>
        </authorList>
    </citation>
    <scope>NUCLEOTIDE SEQUENCE [LARGE SCALE GENOMIC DNA]</scope>
    <source>
        <strain evidence="2">yakQH1</strain>
    </source>
</reference>
<organism evidence="1 2">
    <name type="scientific">Bos mutus</name>
    <name type="common">wild yak</name>
    <dbReference type="NCBI Taxonomy" id="72004"/>
    <lineage>
        <taxon>Eukaryota</taxon>
        <taxon>Metazoa</taxon>
        <taxon>Chordata</taxon>
        <taxon>Craniata</taxon>
        <taxon>Vertebrata</taxon>
        <taxon>Euteleostomi</taxon>
        <taxon>Mammalia</taxon>
        <taxon>Eutheria</taxon>
        <taxon>Laurasiatheria</taxon>
        <taxon>Artiodactyla</taxon>
        <taxon>Ruminantia</taxon>
        <taxon>Pecora</taxon>
        <taxon>Bovidae</taxon>
        <taxon>Bovinae</taxon>
        <taxon>Bos</taxon>
    </lineage>
</organism>
<gene>
    <name evidence="1" type="ORF">M91_18381</name>
</gene>
<feature type="non-terminal residue" evidence="1">
    <location>
        <position position="72"/>
    </location>
</feature>
<proteinExistence type="predicted"/>
<evidence type="ECO:0000313" key="1">
    <source>
        <dbReference type="EMBL" id="ELR52536.1"/>
    </source>
</evidence>
<sequence>FFFFFEKTMILMLNSFIKRWRQLQLWISIYISSNSAFSCNVMTSLCFLVMLPSALVALCRGPMVFLRVYGLI</sequence>
<dbReference type="Proteomes" id="UP000011080">
    <property type="component" value="Unassembled WGS sequence"/>
</dbReference>
<evidence type="ECO:0000313" key="2">
    <source>
        <dbReference type="Proteomes" id="UP000011080"/>
    </source>
</evidence>
<name>L8I8L1_9CETA</name>
<feature type="non-terminal residue" evidence="1">
    <location>
        <position position="1"/>
    </location>
</feature>